<feature type="region of interest" description="Disordered" evidence="5">
    <location>
        <begin position="73"/>
        <end position="113"/>
    </location>
</feature>
<dbReference type="GO" id="GO:0006271">
    <property type="term" value="P:DNA strand elongation involved in DNA replication"/>
    <property type="evidence" value="ECO:0007669"/>
    <property type="project" value="TreeGrafter"/>
</dbReference>
<evidence type="ECO:0000256" key="2">
    <source>
        <dbReference type="ARBA" id="ARBA00017589"/>
    </source>
</evidence>
<feature type="compositionally biased region" description="Basic residues" evidence="5">
    <location>
        <begin position="384"/>
        <end position="397"/>
    </location>
</feature>
<dbReference type="Pfam" id="PF09507">
    <property type="entry name" value="CDC27"/>
    <property type="match status" value="1"/>
</dbReference>
<dbReference type="InterPro" id="IPR019038">
    <property type="entry name" value="POLD3"/>
</dbReference>
<feature type="region of interest" description="Disordered" evidence="5">
    <location>
        <begin position="414"/>
        <end position="457"/>
    </location>
</feature>
<dbReference type="GO" id="GO:0003887">
    <property type="term" value="F:DNA-directed DNA polymerase activity"/>
    <property type="evidence" value="ECO:0007669"/>
    <property type="project" value="TreeGrafter"/>
</dbReference>
<dbReference type="GO" id="GO:1904161">
    <property type="term" value="P:DNA synthesis involved in UV-damage excision repair"/>
    <property type="evidence" value="ECO:0007669"/>
    <property type="project" value="TreeGrafter"/>
</dbReference>
<dbReference type="GO" id="GO:0006297">
    <property type="term" value="P:nucleotide-excision repair, DNA gap filling"/>
    <property type="evidence" value="ECO:0007669"/>
    <property type="project" value="TreeGrafter"/>
</dbReference>
<dbReference type="Gene3D" id="3.90.1030.20">
    <property type="entry name" value="DNA polymerase delta, p66 (Cdc27) subunit, wHTH domain"/>
    <property type="match status" value="1"/>
</dbReference>
<dbReference type="Proteomes" id="UP000800040">
    <property type="component" value="Unassembled WGS sequence"/>
</dbReference>
<proteinExistence type="predicted"/>
<feature type="compositionally biased region" description="Low complexity" evidence="5">
    <location>
        <begin position="224"/>
        <end position="234"/>
    </location>
</feature>
<organism evidence="6 7">
    <name type="scientific">Decorospora gaudefroyi</name>
    <dbReference type="NCBI Taxonomy" id="184978"/>
    <lineage>
        <taxon>Eukaryota</taxon>
        <taxon>Fungi</taxon>
        <taxon>Dikarya</taxon>
        <taxon>Ascomycota</taxon>
        <taxon>Pezizomycotina</taxon>
        <taxon>Dothideomycetes</taxon>
        <taxon>Pleosporomycetidae</taxon>
        <taxon>Pleosporales</taxon>
        <taxon>Pleosporineae</taxon>
        <taxon>Pleosporaceae</taxon>
        <taxon>Decorospora</taxon>
    </lineage>
</organism>
<dbReference type="OrthoDB" id="514823at2759"/>
<feature type="compositionally biased region" description="Basic and acidic residues" evidence="5">
    <location>
        <begin position="254"/>
        <end position="268"/>
    </location>
</feature>
<feature type="compositionally biased region" description="Acidic residues" evidence="5">
    <location>
        <begin position="305"/>
        <end position="315"/>
    </location>
</feature>
<accession>A0A6A5KTD7</accession>
<dbReference type="PANTHER" id="PTHR17598">
    <property type="entry name" value="DNA POLYMERASE DELTA SUBUNIT 3"/>
    <property type="match status" value="1"/>
</dbReference>
<evidence type="ECO:0000313" key="6">
    <source>
        <dbReference type="EMBL" id="KAF1839527.1"/>
    </source>
</evidence>
<dbReference type="InterPro" id="IPR041913">
    <property type="entry name" value="POLD3_sf"/>
</dbReference>
<feature type="compositionally biased region" description="Basic and acidic residues" evidence="5">
    <location>
        <begin position="90"/>
        <end position="102"/>
    </location>
</feature>
<dbReference type="PANTHER" id="PTHR17598:SF13">
    <property type="entry name" value="DNA POLYMERASE DELTA SUBUNIT 3"/>
    <property type="match status" value="1"/>
</dbReference>
<dbReference type="AlphaFoldDB" id="A0A6A5KTD7"/>
<gene>
    <name evidence="6" type="ORF">BDW02DRAFT_593872</name>
</gene>
<feature type="compositionally biased region" description="Low complexity" evidence="5">
    <location>
        <begin position="79"/>
        <end position="89"/>
    </location>
</feature>
<dbReference type="EMBL" id="ML975245">
    <property type="protein sequence ID" value="KAF1839527.1"/>
    <property type="molecule type" value="Genomic_DNA"/>
</dbReference>
<comment type="subcellular location">
    <subcellularLocation>
        <location evidence="1">Nucleus</location>
    </subcellularLocation>
</comment>
<evidence type="ECO:0000256" key="3">
    <source>
        <dbReference type="ARBA" id="ARBA00022705"/>
    </source>
</evidence>
<keyword evidence="7" id="KW-1185">Reference proteome</keyword>
<evidence type="ECO:0000313" key="7">
    <source>
        <dbReference type="Proteomes" id="UP000800040"/>
    </source>
</evidence>
<keyword evidence="3" id="KW-0235">DNA replication</keyword>
<feature type="compositionally biased region" description="Polar residues" evidence="5">
    <location>
        <begin position="235"/>
        <end position="250"/>
    </location>
</feature>
<evidence type="ECO:0000256" key="4">
    <source>
        <dbReference type="ARBA" id="ARBA00023242"/>
    </source>
</evidence>
<keyword evidence="4" id="KW-0539">Nucleus</keyword>
<evidence type="ECO:0000256" key="1">
    <source>
        <dbReference type="ARBA" id="ARBA00004123"/>
    </source>
</evidence>
<feature type="compositionally biased region" description="Basic and acidic residues" evidence="5">
    <location>
        <begin position="316"/>
        <end position="342"/>
    </location>
</feature>
<feature type="region of interest" description="Disordered" evidence="5">
    <location>
        <begin position="218"/>
        <end position="401"/>
    </location>
</feature>
<sequence length="457" mass="49724">MAAEEYKDYLAARVLAEHKPVTYRLLSRALHTNVQTARRMLFEFHKRQNAKKPNSVHATYLVTGTPRRAEQTIDTDMRSPPFMSSMSEPEAPKDSDLDHTSESDSEGTIVPSGVRETEIILVREEELEETRAQFEGELSVHIYSLEPGPLEDLGVLSACNHEIGANRADEDPLERWKLYGSIRNQHIKRRTGKWTGPVVTSTSKSASTPAVTSFAKLGAKEKGASAPASRGGASEDSTSGRSTPQLSAAPSTLKRTDSKSGKNKDRTAGDIFKSFAKAKAKPQEADKSKGSTPAPVADEPMQGMSEDEGDADDEPEIKIDEEKNAAAQKARQERAERLRKMMEDDDEEMPDAPAADSQPEASPAAAGDTPEPTEGEATVTAANGRRRGRRRVMKKKKVKDEDGYLVTKEEVVWESFSEDEPAPKKAKAAPAKPASSVKGKTGGKKGQGSIASFFKKA</sequence>
<dbReference type="GO" id="GO:0043625">
    <property type="term" value="C:delta DNA polymerase complex"/>
    <property type="evidence" value="ECO:0007669"/>
    <property type="project" value="InterPro"/>
</dbReference>
<reference evidence="6" key="1">
    <citation type="submission" date="2020-01" db="EMBL/GenBank/DDBJ databases">
        <authorList>
            <consortium name="DOE Joint Genome Institute"/>
            <person name="Haridas S."/>
            <person name="Albert R."/>
            <person name="Binder M."/>
            <person name="Bloem J."/>
            <person name="Labutti K."/>
            <person name="Salamov A."/>
            <person name="Andreopoulos B."/>
            <person name="Baker S.E."/>
            <person name="Barry K."/>
            <person name="Bills G."/>
            <person name="Bluhm B.H."/>
            <person name="Cannon C."/>
            <person name="Castanera R."/>
            <person name="Culley D.E."/>
            <person name="Daum C."/>
            <person name="Ezra D."/>
            <person name="Gonzalez J.B."/>
            <person name="Henrissat B."/>
            <person name="Kuo A."/>
            <person name="Liang C."/>
            <person name="Lipzen A."/>
            <person name="Lutzoni F."/>
            <person name="Magnuson J."/>
            <person name="Mondo S."/>
            <person name="Nolan M."/>
            <person name="Ohm R."/>
            <person name="Pangilinan J."/>
            <person name="Park H.-J."/>
            <person name="Ramirez L."/>
            <person name="Alfaro M."/>
            <person name="Sun H."/>
            <person name="Tritt A."/>
            <person name="Yoshinaga Y."/>
            <person name="Zwiers L.-H."/>
            <person name="Turgeon B.G."/>
            <person name="Goodwin S.B."/>
            <person name="Spatafora J.W."/>
            <person name="Crous P.W."/>
            <person name="Grigoriev I.V."/>
        </authorList>
    </citation>
    <scope>NUCLEOTIDE SEQUENCE</scope>
    <source>
        <strain evidence="6">P77</strain>
    </source>
</reference>
<name>A0A6A5KTD7_9PLEO</name>
<protein>
    <recommendedName>
        <fullName evidence="2">DNA polymerase delta subunit 3</fullName>
    </recommendedName>
</protein>
<evidence type="ECO:0000256" key="5">
    <source>
        <dbReference type="SAM" id="MobiDB-lite"/>
    </source>
</evidence>